<gene>
    <name evidence="3" type="ORF">OS889_06875</name>
</gene>
<feature type="region of interest" description="Disordered" evidence="1">
    <location>
        <begin position="108"/>
        <end position="160"/>
    </location>
</feature>
<evidence type="ECO:0000313" key="3">
    <source>
        <dbReference type="EMBL" id="MFA1610729.1"/>
    </source>
</evidence>
<dbReference type="Proteomes" id="UP001570511">
    <property type="component" value="Unassembled WGS sequence"/>
</dbReference>
<dbReference type="EMBL" id="JBGNYA010000001">
    <property type="protein sequence ID" value="MFA1610729.1"/>
    <property type="molecule type" value="Genomic_DNA"/>
</dbReference>
<evidence type="ECO:0000256" key="2">
    <source>
        <dbReference type="SAM" id="Phobius"/>
    </source>
</evidence>
<keyword evidence="2" id="KW-0812">Transmembrane</keyword>
<protein>
    <submittedName>
        <fullName evidence="3">Uncharacterized protein</fullName>
    </submittedName>
</protein>
<organism evidence="3 4">
    <name type="scientific">Halobellus rubicundus</name>
    <dbReference type="NCBI Taxonomy" id="2996466"/>
    <lineage>
        <taxon>Archaea</taxon>
        <taxon>Methanobacteriati</taxon>
        <taxon>Methanobacteriota</taxon>
        <taxon>Stenosarchaea group</taxon>
        <taxon>Halobacteria</taxon>
        <taxon>Halobacteriales</taxon>
        <taxon>Haloferacaceae</taxon>
        <taxon>Halobellus</taxon>
    </lineage>
</organism>
<evidence type="ECO:0000313" key="4">
    <source>
        <dbReference type="Proteomes" id="UP001570511"/>
    </source>
</evidence>
<feature type="compositionally biased region" description="Basic residues" evidence="1">
    <location>
        <begin position="146"/>
        <end position="158"/>
    </location>
</feature>
<feature type="transmembrane region" description="Helical" evidence="2">
    <location>
        <begin position="207"/>
        <end position="228"/>
    </location>
</feature>
<feature type="transmembrane region" description="Helical" evidence="2">
    <location>
        <begin position="183"/>
        <end position="201"/>
    </location>
</feature>
<keyword evidence="2" id="KW-1133">Transmembrane helix</keyword>
<evidence type="ECO:0000256" key="1">
    <source>
        <dbReference type="SAM" id="MobiDB-lite"/>
    </source>
</evidence>
<dbReference type="Pfam" id="PF24368">
    <property type="entry name" value="DUF7524"/>
    <property type="match status" value="1"/>
</dbReference>
<proteinExistence type="predicted"/>
<name>A0ABD5MDM3_9EURY</name>
<comment type="caution">
    <text evidence="3">The sequence shown here is derived from an EMBL/GenBank/DDBJ whole genome shotgun (WGS) entry which is preliminary data.</text>
</comment>
<accession>A0ABD5MDM3</accession>
<dbReference type="RefSeq" id="WP_372388470.1">
    <property type="nucleotide sequence ID" value="NZ_JBGNYA010000001.1"/>
</dbReference>
<keyword evidence="4" id="KW-1185">Reference proteome</keyword>
<reference evidence="3 4" key="1">
    <citation type="submission" date="2024-08" db="EMBL/GenBank/DDBJ databases">
        <title>Halobellus sp. MBLA0158 whole genome sequence.</title>
        <authorList>
            <person name="Hwang C.Y."/>
            <person name="Cho E.-S."/>
            <person name="Seo M.-J."/>
        </authorList>
    </citation>
    <scope>NUCLEOTIDE SEQUENCE [LARGE SCALE GENOMIC DNA]</scope>
    <source>
        <strain evidence="3 4">MBLA0158</strain>
    </source>
</reference>
<keyword evidence="2" id="KW-0472">Membrane</keyword>
<dbReference type="InterPro" id="IPR055946">
    <property type="entry name" value="DUF7524"/>
</dbReference>
<dbReference type="AlphaFoldDB" id="A0ABD5MDM3"/>
<sequence length="229" mass="23941">MSESLRVELNEGAVHAIDAPDEATVRGPFHVVLHNAGGPVHVHLHLDDDLSGTARLNEANHYVEGGETSRIPIGVVPDRTPASGRLEIVSGYGAETAAIELTIANPDASDVDDAATQSDAEETQQRGTASATPSSSRLTRGGDRRSRTRRTSRARRSQRGTTFFDDSVPELLARVDADSPETLAFLGLAVVAVLVGLAVIAAVGEVVLSLVVAVIVTGAVAVAGWLLLE</sequence>